<protein>
    <submittedName>
        <fullName evidence="3">Histidine kinase</fullName>
    </submittedName>
</protein>
<feature type="transmembrane region" description="Helical" evidence="1">
    <location>
        <begin position="89"/>
        <end position="116"/>
    </location>
</feature>
<accession>A0ABT8R6K8</accession>
<dbReference type="Proteomes" id="UP001168528">
    <property type="component" value="Unassembled WGS sequence"/>
</dbReference>
<dbReference type="PANTHER" id="PTHR34220:SF7">
    <property type="entry name" value="SENSOR HISTIDINE KINASE YPDA"/>
    <property type="match status" value="1"/>
</dbReference>
<comment type="caution">
    <text evidence="3">The sequence shown here is derived from an EMBL/GenBank/DDBJ whole genome shotgun (WGS) entry which is preliminary data.</text>
</comment>
<keyword evidence="3" id="KW-0808">Transferase</keyword>
<name>A0ABT8R6K8_9BACT</name>
<feature type="transmembrane region" description="Helical" evidence="1">
    <location>
        <begin position="61"/>
        <end position="80"/>
    </location>
</feature>
<dbReference type="EMBL" id="JAUKPO010000008">
    <property type="protein sequence ID" value="MDO1447737.1"/>
    <property type="molecule type" value="Genomic_DNA"/>
</dbReference>
<gene>
    <name evidence="3" type="ORF">Q0590_15810</name>
</gene>
<evidence type="ECO:0000313" key="4">
    <source>
        <dbReference type="Proteomes" id="UP001168528"/>
    </source>
</evidence>
<proteinExistence type="predicted"/>
<keyword evidence="1" id="KW-0472">Membrane</keyword>
<dbReference type="GO" id="GO:0016301">
    <property type="term" value="F:kinase activity"/>
    <property type="evidence" value="ECO:0007669"/>
    <property type="project" value="UniProtKB-KW"/>
</dbReference>
<evidence type="ECO:0000259" key="2">
    <source>
        <dbReference type="Pfam" id="PF06580"/>
    </source>
</evidence>
<keyword evidence="3" id="KW-0418">Kinase</keyword>
<feature type="transmembrane region" description="Helical" evidence="1">
    <location>
        <begin position="21"/>
        <end position="41"/>
    </location>
</feature>
<feature type="domain" description="Signal transduction histidine kinase internal region" evidence="2">
    <location>
        <begin position="175"/>
        <end position="254"/>
    </location>
</feature>
<evidence type="ECO:0000313" key="3">
    <source>
        <dbReference type="EMBL" id="MDO1447737.1"/>
    </source>
</evidence>
<sequence>MKFSETRFIFSDEPLYRISRHGVFWVAWWLFFSFLYGTRPIETDSGWYIFKDTIVLSSIEAFLFLPSHIVFSYSIIYLLIPKFLLKGRYWLFMLCLISSTLLAAFISHAITLLAIIPFRESVGLAIPKSNFYYGMMSGLRGGIQTGGFAAAIKLMKYFYLKQKDNQQLLQEKLKAELQLLKSQVHPHFLFNTLNNLYSLTLTKSELAPEIVLKLSGLLRYMLYECNTPRVPLDKEIAMLQNYIELEKLRYGNHLDMSVNIRGEYGHKQIAPLLLLPFIENSFKHGASELLDQAWISLDMFVRADTLKFKLVNSQPEVQVPYTQPINHSAGIGLTNVKKRLDLLYPGLHDLRITSEEGTFIVNLSLQLESLSVVDKAGPVSVLPISKPDENQMPVSR</sequence>
<evidence type="ECO:0000256" key="1">
    <source>
        <dbReference type="SAM" id="Phobius"/>
    </source>
</evidence>
<dbReference type="Pfam" id="PF06580">
    <property type="entry name" value="His_kinase"/>
    <property type="match status" value="1"/>
</dbReference>
<reference evidence="3" key="1">
    <citation type="submission" date="2023-07" db="EMBL/GenBank/DDBJ databases">
        <title>The genome sequence of Rhodocytophaga aerolata KACC 12507.</title>
        <authorList>
            <person name="Zhang X."/>
        </authorList>
    </citation>
    <scope>NUCLEOTIDE SEQUENCE</scope>
    <source>
        <strain evidence="3">KACC 12507</strain>
    </source>
</reference>
<keyword evidence="1" id="KW-0812">Transmembrane</keyword>
<dbReference type="InterPro" id="IPR050640">
    <property type="entry name" value="Bact_2-comp_sensor_kinase"/>
</dbReference>
<dbReference type="RefSeq" id="WP_302038541.1">
    <property type="nucleotide sequence ID" value="NZ_JAUKPO010000008.1"/>
</dbReference>
<keyword evidence="4" id="KW-1185">Reference proteome</keyword>
<dbReference type="PANTHER" id="PTHR34220">
    <property type="entry name" value="SENSOR HISTIDINE KINASE YPDA"/>
    <property type="match status" value="1"/>
</dbReference>
<dbReference type="InterPro" id="IPR010559">
    <property type="entry name" value="Sig_transdc_His_kin_internal"/>
</dbReference>
<organism evidence="3 4">
    <name type="scientific">Rhodocytophaga aerolata</name>
    <dbReference type="NCBI Taxonomy" id="455078"/>
    <lineage>
        <taxon>Bacteria</taxon>
        <taxon>Pseudomonadati</taxon>
        <taxon>Bacteroidota</taxon>
        <taxon>Cytophagia</taxon>
        <taxon>Cytophagales</taxon>
        <taxon>Rhodocytophagaceae</taxon>
        <taxon>Rhodocytophaga</taxon>
    </lineage>
</organism>
<keyword evidence="1" id="KW-1133">Transmembrane helix</keyword>